<keyword evidence="2" id="KW-1185">Reference proteome</keyword>
<protein>
    <recommendedName>
        <fullName evidence="3">Methyltransferase domain-containing protein</fullName>
    </recommendedName>
</protein>
<evidence type="ECO:0000313" key="1">
    <source>
        <dbReference type="EMBL" id="SEB03002.1"/>
    </source>
</evidence>
<dbReference type="Proteomes" id="UP000198773">
    <property type="component" value="Unassembled WGS sequence"/>
</dbReference>
<dbReference type="AlphaFoldDB" id="A0A1H4G2R2"/>
<dbReference type="STRING" id="152573.SAMN04488051_11526"/>
<name>A0A1H4G2R2_ALKAM</name>
<dbReference type="EMBL" id="FNRM01000015">
    <property type="protein sequence ID" value="SEB03002.1"/>
    <property type="molecule type" value="Genomic_DNA"/>
</dbReference>
<dbReference type="SUPFAM" id="SSF53335">
    <property type="entry name" value="S-adenosyl-L-methionine-dependent methyltransferases"/>
    <property type="match status" value="1"/>
</dbReference>
<evidence type="ECO:0000313" key="2">
    <source>
        <dbReference type="Proteomes" id="UP000198773"/>
    </source>
</evidence>
<proteinExistence type="predicted"/>
<accession>A0A1H4G2R2</accession>
<reference evidence="1 2" key="1">
    <citation type="submission" date="2016-10" db="EMBL/GenBank/DDBJ databases">
        <authorList>
            <person name="de Groot N.N."/>
        </authorList>
    </citation>
    <scope>NUCLEOTIDE SEQUENCE [LARGE SCALE GENOMIC DNA]</scope>
    <source>
        <strain evidence="1 2">CGMCC 1.3430</strain>
    </source>
</reference>
<dbReference type="Gene3D" id="3.40.50.150">
    <property type="entry name" value="Vaccinia Virus protein VP39"/>
    <property type="match status" value="1"/>
</dbReference>
<evidence type="ECO:0008006" key="3">
    <source>
        <dbReference type="Google" id="ProtNLM"/>
    </source>
</evidence>
<sequence length="264" mass="30052">MSVSSTSRPVTISALFRYIEQLQGDVPWGHLLDAGTGVNSLQWISTLDTECWTAITASEAMARQSVQHYPSTMRPNDRLVVGNWMDEQLLAGEQFDTIVLDYFIGAIDGFAPYWQDQVLPRIRQHLKPGGRLYITALEPYVPRYRNNEVDQFVTELGRLRDACLLLAQERPYREYPADWTLRQLERSGYQVHSCKHFGIRYGERFLHSQLDMCRQRAQRFGNQALTQAMLQHADALQQRGEALLAEHGVLASGHDYVIAASVPG</sequence>
<gene>
    <name evidence="1" type="ORF">SAMN04488051_11526</name>
</gene>
<dbReference type="CDD" id="cd02440">
    <property type="entry name" value="AdoMet_MTases"/>
    <property type="match status" value="1"/>
</dbReference>
<organism evidence="1 2">
    <name type="scientific">Alkalimonas amylolytica</name>
    <dbReference type="NCBI Taxonomy" id="152573"/>
    <lineage>
        <taxon>Bacteria</taxon>
        <taxon>Pseudomonadati</taxon>
        <taxon>Pseudomonadota</taxon>
        <taxon>Gammaproteobacteria</taxon>
        <taxon>Alkalimonas</taxon>
    </lineage>
</organism>
<dbReference type="InterPro" id="IPR029063">
    <property type="entry name" value="SAM-dependent_MTases_sf"/>
</dbReference>
<dbReference type="RefSeq" id="WP_245785783.1">
    <property type="nucleotide sequence ID" value="NZ_FNRM01000015.1"/>
</dbReference>